<keyword evidence="2" id="KW-1185">Reference proteome</keyword>
<reference evidence="1 2" key="1">
    <citation type="journal article" date="2018" name="Sci. Rep.">
        <title>Comparative genomics provides insights into the lifestyle and reveals functional heterogeneity of dark septate endophytic fungi.</title>
        <authorList>
            <person name="Knapp D.G."/>
            <person name="Nemeth J.B."/>
            <person name="Barry K."/>
            <person name="Hainaut M."/>
            <person name="Henrissat B."/>
            <person name="Johnson J."/>
            <person name="Kuo A."/>
            <person name="Lim J.H.P."/>
            <person name="Lipzen A."/>
            <person name="Nolan M."/>
            <person name="Ohm R.A."/>
            <person name="Tamas L."/>
            <person name="Grigoriev I.V."/>
            <person name="Spatafora J.W."/>
            <person name="Nagy L.G."/>
            <person name="Kovacs G.M."/>
        </authorList>
    </citation>
    <scope>NUCLEOTIDE SEQUENCE [LARGE SCALE GENOMIC DNA]</scope>
    <source>
        <strain evidence="1 2">DSE2036</strain>
    </source>
</reference>
<organism evidence="1 2">
    <name type="scientific">Periconia macrospinosa</name>
    <dbReference type="NCBI Taxonomy" id="97972"/>
    <lineage>
        <taxon>Eukaryota</taxon>
        <taxon>Fungi</taxon>
        <taxon>Dikarya</taxon>
        <taxon>Ascomycota</taxon>
        <taxon>Pezizomycotina</taxon>
        <taxon>Dothideomycetes</taxon>
        <taxon>Pleosporomycetidae</taxon>
        <taxon>Pleosporales</taxon>
        <taxon>Massarineae</taxon>
        <taxon>Periconiaceae</taxon>
        <taxon>Periconia</taxon>
    </lineage>
</organism>
<dbReference type="OrthoDB" id="10593044at2759"/>
<proteinExistence type="predicted"/>
<evidence type="ECO:0000313" key="1">
    <source>
        <dbReference type="EMBL" id="PVH98641.1"/>
    </source>
</evidence>
<evidence type="ECO:0000313" key="2">
    <source>
        <dbReference type="Proteomes" id="UP000244855"/>
    </source>
</evidence>
<protein>
    <submittedName>
        <fullName evidence="1">Uncharacterized protein</fullName>
    </submittedName>
</protein>
<name>A0A2V1DLC2_9PLEO</name>
<dbReference type="EMBL" id="KZ805409">
    <property type="protein sequence ID" value="PVH98641.1"/>
    <property type="molecule type" value="Genomic_DNA"/>
</dbReference>
<dbReference type="AlphaFoldDB" id="A0A2V1DLC2"/>
<sequence>MTSGFALRVCCVFLQVVMTPAPKNFRLGMASVAPSAHRVPAIFHSQTPIPDFALDIPSPRVCLAHHFTAVHIVTSIDYLERSLRSRTMTDESRSKVIKANPIGKGLDTFRDSFEFKCRGLAITGADALYHLSGEGPKNSLLDLISALQVSLHLVRCLLRAITSTYLVICWS</sequence>
<accession>A0A2V1DLC2</accession>
<gene>
    <name evidence="1" type="ORF">DM02DRAFT_41203</name>
</gene>
<dbReference type="Proteomes" id="UP000244855">
    <property type="component" value="Unassembled WGS sequence"/>
</dbReference>